<evidence type="ECO:0000259" key="7">
    <source>
        <dbReference type="Pfam" id="PF01435"/>
    </source>
</evidence>
<dbReference type="STRING" id="15368.A0A2K2DSL0"/>
<evidence type="ECO:0000256" key="1">
    <source>
        <dbReference type="ARBA" id="ARBA00022670"/>
    </source>
</evidence>
<dbReference type="AlphaFoldDB" id="A0A2K2DSL0"/>
<comment type="cofactor">
    <cofactor evidence="6">
        <name>Zn(2+)</name>
        <dbReference type="ChEBI" id="CHEBI:29105"/>
    </cofactor>
    <text evidence="6">Binds 1 zinc ion per subunit.</text>
</comment>
<keyword evidence="5 6" id="KW-0482">Metalloprotease</keyword>
<dbReference type="InParanoid" id="A0A2K2DSL0"/>
<dbReference type="PANTHER" id="PTHR22726">
    <property type="entry name" value="METALLOENDOPEPTIDASE OMA1"/>
    <property type="match status" value="1"/>
</dbReference>
<evidence type="ECO:0000256" key="4">
    <source>
        <dbReference type="ARBA" id="ARBA00022833"/>
    </source>
</evidence>
<evidence type="ECO:0000256" key="3">
    <source>
        <dbReference type="ARBA" id="ARBA00022801"/>
    </source>
</evidence>
<dbReference type="GO" id="GO:0051603">
    <property type="term" value="P:proteolysis involved in protein catabolic process"/>
    <property type="evidence" value="ECO:0000318"/>
    <property type="project" value="GO_Central"/>
</dbReference>
<proteinExistence type="inferred from homology"/>
<dbReference type="Gene3D" id="3.30.2010.10">
    <property type="entry name" value="Metalloproteases ('zincins'), catalytic domain"/>
    <property type="match status" value="1"/>
</dbReference>
<dbReference type="InterPro" id="IPR051156">
    <property type="entry name" value="Mito/Outer_Membr_Metalloprot"/>
</dbReference>
<dbReference type="GO" id="GO:0046872">
    <property type="term" value="F:metal ion binding"/>
    <property type="evidence" value="ECO:0007669"/>
    <property type="project" value="UniProtKB-KW"/>
</dbReference>
<reference evidence="8" key="2">
    <citation type="submission" date="2017-06" db="EMBL/GenBank/DDBJ databases">
        <title>WGS assembly of Brachypodium distachyon.</title>
        <authorList>
            <consortium name="The International Brachypodium Initiative"/>
            <person name="Lucas S."/>
            <person name="Harmon-Smith M."/>
            <person name="Lail K."/>
            <person name="Tice H."/>
            <person name="Grimwood J."/>
            <person name="Bruce D."/>
            <person name="Barry K."/>
            <person name="Shu S."/>
            <person name="Lindquist E."/>
            <person name="Wang M."/>
            <person name="Pitluck S."/>
            <person name="Vogel J.P."/>
            <person name="Garvin D.F."/>
            <person name="Mockler T.C."/>
            <person name="Schmutz J."/>
            <person name="Rokhsar D."/>
            <person name="Bevan M.W."/>
        </authorList>
    </citation>
    <scope>NUCLEOTIDE SEQUENCE</scope>
    <source>
        <strain evidence="8">Bd21</strain>
    </source>
</reference>
<evidence type="ECO:0000313" key="8">
    <source>
        <dbReference type="EMBL" id="PNT77269.1"/>
    </source>
</evidence>
<evidence type="ECO:0000256" key="5">
    <source>
        <dbReference type="ARBA" id="ARBA00023049"/>
    </source>
</evidence>
<keyword evidence="3 6" id="KW-0378">Hydrolase</keyword>
<dbReference type="PANTHER" id="PTHR22726:SF1">
    <property type="entry name" value="METALLOENDOPEPTIDASE OMA1, MITOCHONDRIAL"/>
    <property type="match status" value="1"/>
</dbReference>
<feature type="domain" description="Peptidase M48" evidence="7">
    <location>
        <begin position="208"/>
        <end position="269"/>
    </location>
</feature>
<reference evidence="9" key="3">
    <citation type="submission" date="2018-08" db="UniProtKB">
        <authorList>
            <consortium name="EnsemblPlants"/>
        </authorList>
    </citation>
    <scope>IDENTIFICATION</scope>
    <source>
        <strain evidence="9">cv. Bd21</strain>
    </source>
</reference>
<comment type="similarity">
    <text evidence="6">Belongs to the peptidase M48 family.</text>
</comment>
<reference evidence="8 9" key="1">
    <citation type="journal article" date="2010" name="Nature">
        <title>Genome sequencing and analysis of the model grass Brachypodium distachyon.</title>
        <authorList>
            <consortium name="International Brachypodium Initiative"/>
        </authorList>
    </citation>
    <scope>NUCLEOTIDE SEQUENCE [LARGE SCALE GENOMIC DNA]</scope>
    <source>
        <strain evidence="8 9">Bd21</strain>
    </source>
</reference>
<name>A0A2K2DSL0_BRADI</name>
<evidence type="ECO:0000256" key="6">
    <source>
        <dbReference type="RuleBase" id="RU003983"/>
    </source>
</evidence>
<dbReference type="Gramene" id="PNT77269">
    <property type="protein sequence ID" value="PNT77269"/>
    <property type="gene ID" value="BRADI_1g60335v3"/>
</dbReference>
<accession>A0A2K2DSL0</accession>
<dbReference type="OrthoDB" id="634473at2759"/>
<keyword evidence="1 6" id="KW-0645">Protease</keyword>
<dbReference type="InterPro" id="IPR001915">
    <property type="entry name" value="Peptidase_M48"/>
</dbReference>
<keyword evidence="4 6" id="KW-0862">Zinc</keyword>
<keyword evidence="2" id="KW-0479">Metal-binding</keyword>
<organism evidence="8">
    <name type="scientific">Brachypodium distachyon</name>
    <name type="common">Purple false brome</name>
    <name type="synonym">Trachynia distachya</name>
    <dbReference type="NCBI Taxonomy" id="15368"/>
    <lineage>
        <taxon>Eukaryota</taxon>
        <taxon>Viridiplantae</taxon>
        <taxon>Streptophyta</taxon>
        <taxon>Embryophyta</taxon>
        <taxon>Tracheophyta</taxon>
        <taxon>Spermatophyta</taxon>
        <taxon>Magnoliopsida</taxon>
        <taxon>Liliopsida</taxon>
        <taxon>Poales</taxon>
        <taxon>Poaceae</taxon>
        <taxon>BOP clade</taxon>
        <taxon>Pooideae</taxon>
        <taxon>Stipodae</taxon>
        <taxon>Brachypodieae</taxon>
        <taxon>Brachypodium</taxon>
    </lineage>
</organism>
<dbReference type="EMBL" id="CM000880">
    <property type="protein sequence ID" value="PNT77269.1"/>
    <property type="molecule type" value="Genomic_DNA"/>
</dbReference>
<dbReference type="Proteomes" id="UP000008810">
    <property type="component" value="Chromosome 1"/>
</dbReference>
<dbReference type="Pfam" id="PF01435">
    <property type="entry name" value="Peptidase_M48"/>
    <property type="match status" value="1"/>
</dbReference>
<evidence type="ECO:0000256" key="2">
    <source>
        <dbReference type="ARBA" id="ARBA00022723"/>
    </source>
</evidence>
<dbReference type="GO" id="GO:0004222">
    <property type="term" value="F:metalloendopeptidase activity"/>
    <property type="evidence" value="ECO:0000318"/>
    <property type="project" value="GO_Central"/>
</dbReference>
<evidence type="ECO:0000313" key="9">
    <source>
        <dbReference type="EnsemblPlants" id="PNT77269"/>
    </source>
</evidence>
<sequence length="371" mass="41942">MTNCLRNSRRLLSQHHQARLLLARPSQQVPTSSTRFHHITPQRQPDVWRSIPAGLSSRHVIKHRRCYCCTSSPPSPARCCRWYHDPRKVAALSALATGAALMAFRHRYLEFVPCTNRAHFVVASPRSERELGESDFAEYKEKMASHILDPLHPDSVRVRLIARKIIHAAYRGLGVMDHDDAVMLRVTTNLDQAGKALGPRPQTTHLRGLDWDVILVADSNAGATAMCMPGGKVVVYTGLLDDPFTDDDIATVIAHEVGHIIARHDVDIASRKPLRIFRLPHSSQRMEAEADYIGLLLLGAAGFEPHIARAFFQKTAKMREGPPTFRDRYLCPHPLDEERSKFLSQPNVLGKALEPYREYTVMNILANRYFR</sequence>
<keyword evidence="10" id="KW-1185">Reference proteome</keyword>
<evidence type="ECO:0000313" key="10">
    <source>
        <dbReference type="Proteomes" id="UP000008810"/>
    </source>
</evidence>
<protein>
    <recommendedName>
        <fullName evidence="7">Peptidase M48 domain-containing protein</fullName>
    </recommendedName>
</protein>
<dbReference type="GO" id="GO:0016020">
    <property type="term" value="C:membrane"/>
    <property type="evidence" value="ECO:0000318"/>
    <property type="project" value="GO_Central"/>
</dbReference>
<gene>
    <name evidence="8" type="ORF">BRADI_1g60335v3</name>
</gene>
<dbReference type="EnsemblPlants" id="PNT77269">
    <property type="protein sequence ID" value="PNT77269"/>
    <property type="gene ID" value="BRADI_1g60335v3"/>
</dbReference>